<dbReference type="Gene3D" id="3.30.70.1450">
    <property type="entry name" value="Regulator of K+ conductance, C-terminal domain"/>
    <property type="match status" value="1"/>
</dbReference>
<dbReference type="RefSeq" id="WP_068347519.1">
    <property type="nucleotide sequence ID" value="NZ_JFHK01000009.1"/>
</dbReference>
<dbReference type="PATRIC" id="fig|1453497.3.peg.2036"/>
<dbReference type="InterPro" id="IPR003148">
    <property type="entry name" value="RCK_N"/>
</dbReference>
<evidence type="ECO:0000313" key="6">
    <source>
        <dbReference type="Proteomes" id="UP000077339"/>
    </source>
</evidence>
<comment type="caution">
    <text evidence="5">The sequence shown here is derived from an EMBL/GenBank/DDBJ whole genome shotgun (WGS) entry which is preliminary data.</text>
</comment>
<dbReference type="OrthoDB" id="9775180at2"/>
<dbReference type="Gene3D" id="3.40.50.720">
    <property type="entry name" value="NAD(P)-binding Rossmann-like Domain"/>
    <property type="match status" value="1"/>
</dbReference>
<dbReference type="GO" id="GO:0006813">
    <property type="term" value="P:potassium ion transport"/>
    <property type="evidence" value="ECO:0007669"/>
    <property type="project" value="InterPro"/>
</dbReference>
<feature type="domain" description="RCK N-terminal" evidence="3">
    <location>
        <begin position="1"/>
        <end position="120"/>
    </location>
</feature>
<dbReference type="GO" id="GO:0008324">
    <property type="term" value="F:monoatomic cation transmembrane transporter activity"/>
    <property type="evidence" value="ECO:0007669"/>
    <property type="project" value="InterPro"/>
</dbReference>
<sequence length="220" mass="24253">MKVFLIGGRNIAYHLARRLLNKGHQVVLVNKDEKLNEELAKRLKKAIIITGDGSKRHVLEQLEITSKDLFVTLTPNDQDNLVASLTAKRVFGIENPLALINDPDNEAAFKKLGIDTTVSPTNIIAQAIEERIFKEQITNLIPSSEQISVFRIEMEEESPAVGKRIMELAIPRESVIGAIIRGGETIIPRGDTIIKGGDQLIVLSKPTVQSSVFEALLGEV</sequence>
<dbReference type="InterPro" id="IPR036291">
    <property type="entry name" value="NAD(P)-bd_dom_sf"/>
</dbReference>
<evidence type="ECO:0000256" key="1">
    <source>
        <dbReference type="ARBA" id="ARBA00022448"/>
    </source>
</evidence>
<keyword evidence="6" id="KW-1185">Reference proteome</keyword>
<protein>
    <submittedName>
        <fullName evidence="5">Potassium transporter TrkA</fullName>
    </submittedName>
</protein>
<accession>A0A176K0T5</accession>
<dbReference type="Proteomes" id="UP000077339">
    <property type="component" value="Unassembled WGS sequence"/>
</dbReference>
<dbReference type="PANTHER" id="PTHR43833">
    <property type="entry name" value="POTASSIUM CHANNEL PROTEIN 2-RELATED-RELATED"/>
    <property type="match status" value="1"/>
</dbReference>
<dbReference type="PANTHER" id="PTHR43833:SF5">
    <property type="entry name" value="TRK SYSTEM POTASSIUM UPTAKE PROTEIN TRKA"/>
    <property type="match status" value="1"/>
</dbReference>
<keyword evidence="2" id="KW-0406">Ion transport</keyword>
<organism evidence="5 6">
    <name type="scientific">Kosmotoga arenicorallina S304</name>
    <dbReference type="NCBI Taxonomy" id="1453497"/>
    <lineage>
        <taxon>Bacteria</taxon>
        <taxon>Thermotogati</taxon>
        <taxon>Thermotogota</taxon>
        <taxon>Thermotogae</taxon>
        <taxon>Kosmotogales</taxon>
        <taxon>Kosmotogaceae</taxon>
        <taxon>Kosmotoga</taxon>
    </lineage>
</organism>
<dbReference type="STRING" id="1453497.AT15_10310"/>
<evidence type="ECO:0000313" key="5">
    <source>
        <dbReference type="EMBL" id="OAA30422.1"/>
    </source>
</evidence>
<dbReference type="AlphaFoldDB" id="A0A176K0T5"/>
<name>A0A176K0T5_9BACT</name>
<proteinExistence type="predicted"/>
<keyword evidence="1" id="KW-0813">Transport</keyword>
<evidence type="ECO:0000259" key="3">
    <source>
        <dbReference type="PROSITE" id="PS51201"/>
    </source>
</evidence>
<dbReference type="InterPro" id="IPR050721">
    <property type="entry name" value="Trk_Ktr_HKT_K-transport"/>
</dbReference>
<reference evidence="5 6" key="1">
    <citation type="submission" date="2014-02" db="EMBL/GenBank/DDBJ databases">
        <title>Kosmotoga genome sequencing.</title>
        <authorList>
            <person name="Pollo S.M."/>
            <person name="Charchuk R."/>
            <person name="Nesbo C.L."/>
        </authorList>
    </citation>
    <scope>NUCLEOTIDE SEQUENCE [LARGE SCALE GENOMIC DNA]</scope>
    <source>
        <strain evidence="5 6">S304</strain>
    </source>
</reference>
<evidence type="ECO:0000256" key="2">
    <source>
        <dbReference type="ARBA" id="ARBA00023065"/>
    </source>
</evidence>
<gene>
    <name evidence="5" type="ORF">AT15_10310</name>
</gene>
<dbReference type="Pfam" id="PF02254">
    <property type="entry name" value="TrkA_N"/>
    <property type="match status" value="1"/>
</dbReference>
<dbReference type="PROSITE" id="PS51202">
    <property type="entry name" value="RCK_C"/>
    <property type="match status" value="1"/>
</dbReference>
<dbReference type="Pfam" id="PF02080">
    <property type="entry name" value="TrkA_C"/>
    <property type="match status" value="1"/>
</dbReference>
<dbReference type="SUPFAM" id="SSF51735">
    <property type="entry name" value="NAD(P)-binding Rossmann-fold domains"/>
    <property type="match status" value="1"/>
</dbReference>
<dbReference type="EMBL" id="JFHK01000009">
    <property type="protein sequence ID" value="OAA30422.1"/>
    <property type="molecule type" value="Genomic_DNA"/>
</dbReference>
<dbReference type="PROSITE" id="PS51201">
    <property type="entry name" value="RCK_N"/>
    <property type="match status" value="1"/>
</dbReference>
<feature type="domain" description="RCK C-terminal" evidence="4">
    <location>
        <begin position="135"/>
        <end position="219"/>
    </location>
</feature>
<evidence type="ECO:0000259" key="4">
    <source>
        <dbReference type="PROSITE" id="PS51202"/>
    </source>
</evidence>
<dbReference type="SUPFAM" id="SSF116726">
    <property type="entry name" value="TrkA C-terminal domain-like"/>
    <property type="match status" value="1"/>
</dbReference>
<dbReference type="InterPro" id="IPR006037">
    <property type="entry name" value="RCK_C"/>
</dbReference>
<dbReference type="InterPro" id="IPR036721">
    <property type="entry name" value="RCK_C_sf"/>
</dbReference>